<dbReference type="GO" id="GO:0017000">
    <property type="term" value="P:antibiotic biosynthetic process"/>
    <property type="evidence" value="ECO:0007669"/>
    <property type="project" value="InterPro"/>
</dbReference>
<dbReference type="Proteomes" id="UP000602087">
    <property type="component" value="Unassembled WGS sequence"/>
</dbReference>
<feature type="active site" description="Nucleophile" evidence="4">
    <location>
        <position position="176"/>
    </location>
</feature>
<dbReference type="EMBL" id="JAEINH010000011">
    <property type="protein sequence ID" value="MBI9115869.1"/>
    <property type="molecule type" value="Genomic_DNA"/>
</dbReference>
<dbReference type="PANTHER" id="PTHR34218">
    <property type="entry name" value="PEPTIDASE S45 PENICILLIN AMIDASE"/>
    <property type="match status" value="1"/>
</dbReference>
<dbReference type="InterPro" id="IPR023343">
    <property type="entry name" value="Penicillin_amidase_dom1"/>
</dbReference>
<dbReference type="InterPro" id="IPR043147">
    <property type="entry name" value="Penicillin_amidase_A-knob"/>
</dbReference>
<comment type="cofactor">
    <cofactor evidence="5">
        <name>Ca(2+)</name>
        <dbReference type="ChEBI" id="CHEBI:29108"/>
    </cofactor>
    <text evidence="5">Binds 1 Ca(2+) ion per dimer.</text>
</comment>
<dbReference type="InterPro" id="IPR014395">
    <property type="entry name" value="Pen/GL7ACA/AHL_acylase"/>
</dbReference>
<evidence type="ECO:0000313" key="6">
    <source>
        <dbReference type="EMBL" id="MBI9115869.1"/>
    </source>
</evidence>
<gene>
    <name evidence="6" type="ORF">JAV76_12680</name>
</gene>
<keyword evidence="5" id="KW-0479">Metal-binding</keyword>
<reference evidence="6" key="1">
    <citation type="submission" date="2020-12" db="EMBL/GenBank/DDBJ databases">
        <title>Sanguibacter suaedae sp. nov., isolated from Suaeda aralocaspica.</title>
        <authorList>
            <person name="Ma Q."/>
        </authorList>
    </citation>
    <scope>NUCLEOTIDE SEQUENCE</scope>
    <source>
        <strain evidence="6">YZGR15</strain>
    </source>
</reference>
<evidence type="ECO:0000256" key="3">
    <source>
        <dbReference type="ARBA" id="ARBA00023145"/>
    </source>
</evidence>
<name>A0A934IF89_9MICO</name>
<dbReference type="Gene3D" id="3.60.20.10">
    <property type="entry name" value="Glutamine Phosphoribosylpyrophosphate, subunit 1, domain 1"/>
    <property type="match status" value="1"/>
</dbReference>
<comment type="caution">
    <text evidence="6">The sequence shown here is derived from an EMBL/GenBank/DDBJ whole genome shotgun (WGS) entry which is preliminary data.</text>
</comment>
<dbReference type="GO" id="GO:0046872">
    <property type="term" value="F:metal ion binding"/>
    <property type="evidence" value="ECO:0007669"/>
    <property type="project" value="UniProtKB-KW"/>
</dbReference>
<protein>
    <submittedName>
        <fullName evidence="6">Penicillin acylase family protein</fullName>
    </submittedName>
</protein>
<evidence type="ECO:0000256" key="5">
    <source>
        <dbReference type="PIRSR" id="PIRSR001227-2"/>
    </source>
</evidence>
<dbReference type="PANTHER" id="PTHR34218:SF4">
    <property type="entry name" value="ACYL-HOMOSERINE LACTONE ACYLASE QUIP"/>
    <property type="match status" value="1"/>
</dbReference>
<proteinExistence type="inferred from homology"/>
<dbReference type="Pfam" id="PF01804">
    <property type="entry name" value="Penicil_amidase"/>
    <property type="match status" value="1"/>
</dbReference>
<dbReference type="RefSeq" id="WP_198734436.1">
    <property type="nucleotide sequence ID" value="NZ_JAEINH010000011.1"/>
</dbReference>
<comment type="similarity">
    <text evidence="1">Belongs to the peptidase S45 family.</text>
</comment>
<dbReference type="InterPro" id="IPR043146">
    <property type="entry name" value="Penicillin_amidase_N_B-knob"/>
</dbReference>
<dbReference type="SUPFAM" id="SSF56235">
    <property type="entry name" value="N-terminal nucleophile aminohydrolases (Ntn hydrolases)"/>
    <property type="match status" value="1"/>
</dbReference>
<dbReference type="Gene3D" id="1.10.439.10">
    <property type="entry name" value="Penicillin Amidohydrolase, domain 1"/>
    <property type="match status" value="1"/>
</dbReference>
<sequence>MSAELFRDAWGVPHLRASDHLELAEAQGRVTALDRGWQIEVDRWRAEGRLAERIGAGGLAWDRFARRSRLPDTARAVYEGLAAGDRAWVDAYVRGVNAGLAGSPRPAEVRALDARFGDTTPHEPWPAWAPVGVLLVAHALFSTFPHLLWAEHVARTLGPGAVGLFMGGERVPASGSNAWGLHGSRTASGLPLLAGDPHRVLELPGVYQQVHLACPDFDVVGLAFPGVPGIAHFGHTGGVAWGVTNALAHQADVHREDLRRDGEHVEARGPDGWEPVHRSEETALVRGGEPVTIEVLETVRGPVVVGGATDPAGSTRSADARGTLGSSAFSLRTPVRVDADAGIGALLPLLRARTTDDVVAALDGWVDPVNRVVAADTRGRVVSVVAGRCPERAPAQRVRPLDAWSPDARPAPWRTMPPAWEVVDLVVDANERPADPDRDLGCTYAPPHRARRVRELLAEQQHATAADMGAVHGDTHLAGTNVLLGRLAALDDLCVPAKDLRELLLGWDGRMDAGSSAAGAYAALRTALVTRVAAHPALAPLHRPHGAGDVLAPWFSVVARVGDALPELLASRRGDVAPDGSTDDSGHSGDLPLLDVATELRAALDDVAHRETGTWGDAHTVLPVHVLADVDGCTPPPVPAVPLGGDTDCVCATTSTPGLTDRSWRGPVARWVWDLADRSASRWAVPFGTHGDPDHPHFADQHPLWARAGTLPVVDDWDQLAREDLP</sequence>
<feature type="binding site" evidence="5">
    <location>
        <position position="252"/>
    </location>
    <ligand>
        <name>Ca(2+)</name>
        <dbReference type="ChEBI" id="CHEBI:29108"/>
    </ligand>
</feature>
<dbReference type="InterPro" id="IPR029055">
    <property type="entry name" value="Ntn_hydrolases_N"/>
</dbReference>
<evidence type="ECO:0000256" key="2">
    <source>
        <dbReference type="ARBA" id="ARBA00022801"/>
    </source>
</evidence>
<evidence type="ECO:0000256" key="1">
    <source>
        <dbReference type="ARBA" id="ARBA00006586"/>
    </source>
</evidence>
<dbReference type="Gene3D" id="2.30.120.10">
    <property type="match status" value="1"/>
</dbReference>
<evidence type="ECO:0000313" key="7">
    <source>
        <dbReference type="Proteomes" id="UP000602087"/>
    </source>
</evidence>
<dbReference type="PIRSF" id="PIRSF001227">
    <property type="entry name" value="Pen_acylase"/>
    <property type="match status" value="1"/>
</dbReference>
<dbReference type="AlphaFoldDB" id="A0A934IF89"/>
<evidence type="ECO:0000256" key="4">
    <source>
        <dbReference type="PIRSR" id="PIRSR001227-1"/>
    </source>
</evidence>
<keyword evidence="2" id="KW-0378">Hydrolase</keyword>
<keyword evidence="7" id="KW-1185">Reference proteome</keyword>
<keyword evidence="5" id="KW-0106">Calcium</keyword>
<organism evidence="6 7">
    <name type="scientific">Sanguibacter suaedae</name>
    <dbReference type="NCBI Taxonomy" id="2795737"/>
    <lineage>
        <taxon>Bacteria</taxon>
        <taxon>Bacillati</taxon>
        <taxon>Actinomycetota</taxon>
        <taxon>Actinomycetes</taxon>
        <taxon>Micrococcales</taxon>
        <taxon>Sanguibacteraceae</taxon>
        <taxon>Sanguibacter</taxon>
    </lineage>
</organism>
<accession>A0A934IF89</accession>
<dbReference type="Gene3D" id="1.10.1400.10">
    <property type="match status" value="1"/>
</dbReference>
<keyword evidence="3" id="KW-0865">Zymogen</keyword>
<dbReference type="GO" id="GO:0016811">
    <property type="term" value="F:hydrolase activity, acting on carbon-nitrogen (but not peptide) bonds, in linear amides"/>
    <property type="evidence" value="ECO:0007669"/>
    <property type="project" value="InterPro"/>
</dbReference>
<dbReference type="InterPro" id="IPR002692">
    <property type="entry name" value="S45"/>
</dbReference>